<dbReference type="PROSITE" id="PS00615">
    <property type="entry name" value="C_TYPE_LECTIN_1"/>
    <property type="match status" value="1"/>
</dbReference>
<feature type="domain" description="C-type lectin" evidence="2">
    <location>
        <begin position="135"/>
        <end position="255"/>
    </location>
</feature>
<dbReference type="Gene3D" id="3.10.100.10">
    <property type="entry name" value="Mannose-Binding Protein A, subunit A"/>
    <property type="match status" value="2"/>
</dbReference>
<proteinExistence type="predicted"/>
<evidence type="ECO:0000256" key="1">
    <source>
        <dbReference type="ARBA" id="ARBA00023157"/>
    </source>
</evidence>
<accession>A0A9P0C7S3</accession>
<organism evidence="3 4">
    <name type="scientific">Diatraea saccharalis</name>
    <name type="common">sugarcane borer</name>
    <dbReference type="NCBI Taxonomy" id="40085"/>
    <lineage>
        <taxon>Eukaryota</taxon>
        <taxon>Metazoa</taxon>
        <taxon>Ecdysozoa</taxon>
        <taxon>Arthropoda</taxon>
        <taxon>Hexapoda</taxon>
        <taxon>Insecta</taxon>
        <taxon>Pterygota</taxon>
        <taxon>Neoptera</taxon>
        <taxon>Endopterygota</taxon>
        <taxon>Lepidoptera</taxon>
        <taxon>Glossata</taxon>
        <taxon>Ditrysia</taxon>
        <taxon>Pyraloidea</taxon>
        <taxon>Crambidae</taxon>
        <taxon>Crambinae</taxon>
        <taxon>Diatraea</taxon>
    </lineage>
</organism>
<sequence length="279" mass="30986">MPATFYDAFMMCNAEGAVLASPLNDYLKKAMVSLHKKIIGEYSAFYTGIHSVVSKGAFASIEGTPISKIDLEWASYEPDNINDKENCIVMLRNGTAADVPCNETYPYICYKKKTARMTFTNECGTVDEEYTLDSRTGSCYKLHRVGYTWKRANMICQAEGGHLAIVNSNTEVQVLKDLMAKYPPEVISSPAQHFSIGFHDWGENGVWFTVHGQPLNESGYSTFAKGQPDNATTYDSSGSHCGGIYRTGLLDDVWCTGRNIPFICEKSPDSLIATDFKYK</sequence>
<protein>
    <recommendedName>
        <fullName evidence="2">C-type lectin domain-containing protein</fullName>
    </recommendedName>
</protein>
<dbReference type="PROSITE" id="PS50041">
    <property type="entry name" value="C_TYPE_LECTIN_2"/>
    <property type="match status" value="2"/>
</dbReference>
<keyword evidence="4" id="KW-1185">Reference proteome</keyword>
<dbReference type="InterPro" id="IPR016187">
    <property type="entry name" value="CTDL_fold"/>
</dbReference>
<evidence type="ECO:0000259" key="2">
    <source>
        <dbReference type="PROSITE" id="PS50041"/>
    </source>
</evidence>
<gene>
    <name evidence="3" type="ORF">DIATSA_LOCUS4397</name>
</gene>
<dbReference type="SMART" id="SM00034">
    <property type="entry name" value="CLECT"/>
    <property type="match status" value="2"/>
</dbReference>
<reference evidence="3" key="1">
    <citation type="submission" date="2021-12" db="EMBL/GenBank/DDBJ databases">
        <authorList>
            <person name="King R."/>
        </authorList>
    </citation>
    <scope>NUCLEOTIDE SEQUENCE</scope>
</reference>
<keyword evidence="1" id="KW-1015">Disulfide bond</keyword>
<evidence type="ECO:0000313" key="3">
    <source>
        <dbReference type="EMBL" id="CAH0751151.1"/>
    </source>
</evidence>
<dbReference type="InterPro" id="IPR016186">
    <property type="entry name" value="C-type_lectin-like/link_sf"/>
</dbReference>
<dbReference type="InterPro" id="IPR050111">
    <property type="entry name" value="C-type_lectin/snaclec_domain"/>
</dbReference>
<dbReference type="EMBL" id="OU893346">
    <property type="protein sequence ID" value="CAH0751151.1"/>
    <property type="molecule type" value="Genomic_DNA"/>
</dbReference>
<feature type="domain" description="C-type lectin" evidence="2">
    <location>
        <begin position="1"/>
        <end position="110"/>
    </location>
</feature>
<name>A0A9P0C7S3_9NEOP</name>
<dbReference type="InterPro" id="IPR018378">
    <property type="entry name" value="C-type_lectin_CS"/>
</dbReference>
<dbReference type="OrthoDB" id="7357196at2759"/>
<dbReference type="Pfam" id="PF00059">
    <property type="entry name" value="Lectin_C"/>
    <property type="match status" value="2"/>
</dbReference>
<evidence type="ECO:0000313" key="4">
    <source>
        <dbReference type="Proteomes" id="UP001153714"/>
    </source>
</evidence>
<dbReference type="PANTHER" id="PTHR22803">
    <property type="entry name" value="MANNOSE, PHOSPHOLIPASE, LECTIN RECEPTOR RELATED"/>
    <property type="match status" value="1"/>
</dbReference>
<reference evidence="3" key="2">
    <citation type="submission" date="2022-10" db="EMBL/GenBank/DDBJ databases">
        <authorList>
            <consortium name="ENA_rothamsted_submissions"/>
            <consortium name="culmorum"/>
            <person name="King R."/>
        </authorList>
    </citation>
    <scope>NUCLEOTIDE SEQUENCE</scope>
</reference>
<dbReference type="SUPFAM" id="SSF56436">
    <property type="entry name" value="C-type lectin-like"/>
    <property type="match status" value="2"/>
</dbReference>
<dbReference type="InterPro" id="IPR001304">
    <property type="entry name" value="C-type_lectin-like"/>
</dbReference>
<dbReference type="AlphaFoldDB" id="A0A9P0C7S3"/>
<dbReference type="Proteomes" id="UP001153714">
    <property type="component" value="Chromosome 15"/>
</dbReference>
<dbReference type="CDD" id="cd00037">
    <property type="entry name" value="CLECT"/>
    <property type="match status" value="1"/>
</dbReference>